<gene>
    <name evidence="11" type="ORF">EJ08DRAFT_695933</name>
</gene>
<feature type="compositionally biased region" description="Basic and acidic residues" evidence="7">
    <location>
        <begin position="2015"/>
        <end position="2026"/>
    </location>
</feature>
<dbReference type="InterPro" id="IPR032376">
    <property type="entry name" value="DOCK_N"/>
</dbReference>
<dbReference type="Gene3D" id="1.25.40.410">
    <property type="match status" value="1"/>
</dbReference>
<comment type="subcellular location">
    <subcellularLocation>
        <location evidence="1">Cytoplasm</location>
    </subcellularLocation>
</comment>
<dbReference type="Pfam" id="PF16172">
    <property type="entry name" value="DOCK_N"/>
    <property type="match status" value="1"/>
</dbReference>
<dbReference type="GO" id="GO:0005737">
    <property type="term" value="C:cytoplasm"/>
    <property type="evidence" value="ECO:0007669"/>
    <property type="project" value="UniProtKB-SubCell"/>
</dbReference>
<dbReference type="InterPro" id="IPR036028">
    <property type="entry name" value="SH3-like_dom_sf"/>
</dbReference>
<feature type="domain" description="C2 DOCK-type" evidence="9">
    <location>
        <begin position="637"/>
        <end position="812"/>
    </location>
</feature>
<keyword evidence="2 5" id="KW-0728">SH3 domain</keyword>
<dbReference type="PROSITE" id="PS50002">
    <property type="entry name" value="SH3"/>
    <property type="match status" value="1"/>
</dbReference>
<evidence type="ECO:0000256" key="7">
    <source>
        <dbReference type="SAM" id="MobiDB-lite"/>
    </source>
</evidence>
<protein>
    <submittedName>
        <fullName evidence="11">Uncharacterized protein</fullName>
    </submittedName>
</protein>
<dbReference type="SUPFAM" id="SSF50044">
    <property type="entry name" value="SH3-domain"/>
    <property type="match status" value="1"/>
</dbReference>
<dbReference type="GO" id="GO:0005886">
    <property type="term" value="C:plasma membrane"/>
    <property type="evidence" value="ECO:0007669"/>
    <property type="project" value="TreeGrafter"/>
</dbReference>
<dbReference type="PANTHER" id="PTHR45653">
    <property type="entry name" value="DEDICATOR OF CYTOKINESIS"/>
    <property type="match status" value="1"/>
</dbReference>
<feature type="compositionally biased region" description="Gly residues" evidence="7">
    <location>
        <begin position="1960"/>
        <end position="1970"/>
    </location>
</feature>
<feature type="domain" description="DOCKER" evidence="10">
    <location>
        <begin position="1461"/>
        <end position="1877"/>
    </location>
</feature>
<name>A0A9P4NUU6_9PEZI</name>
<feature type="domain" description="SH3" evidence="8">
    <location>
        <begin position="7"/>
        <end position="88"/>
    </location>
</feature>
<dbReference type="InterPro" id="IPR042455">
    <property type="entry name" value="DOCK_N_sub1"/>
</dbReference>
<feature type="region of interest" description="Disordered" evidence="7">
    <location>
        <begin position="1954"/>
        <end position="1974"/>
    </location>
</feature>
<dbReference type="GO" id="GO:0005085">
    <property type="term" value="F:guanyl-nucleotide exchange factor activity"/>
    <property type="evidence" value="ECO:0007669"/>
    <property type="project" value="InterPro"/>
</dbReference>
<feature type="compositionally biased region" description="Basic and acidic residues" evidence="7">
    <location>
        <begin position="95"/>
        <end position="106"/>
    </location>
</feature>
<feature type="region of interest" description="Disordered" evidence="7">
    <location>
        <begin position="440"/>
        <end position="530"/>
    </location>
</feature>
<evidence type="ECO:0000256" key="1">
    <source>
        <dbReference type="ARBA" id="ARBA00004496"/>
    </source>
</evidence>
<dbReference type="CDD" id="cd08679">
    <property type="entry name" value="C2_DOCK180_related"/>
    <property type="match status" value="1"/>
</dbReference>
<dbReference type="InterPro" id="IPR027357">
    <property type="entry name" value="DOCKER_dom"/>
</dbReference>
<dbReference type="GO" id="GO:0031267">
    <property type="term" value="F:small GTPase binding"/>
    <property type="evidence" value="ECO:0007669"/>
    <property type="project" value="TreeGrafter"/>
</dbReference>
<dbReference type="Proteomes" id="UP000800235">
    <property type="component" value="Unassembled WGS sequence"/>
</dbReference>
<dbReference type="CDD" id="cd11684">
    <property type="entry name" value="DHR2_DOCK"/>
    <property type="match status" value="1"/>
</dbReference>
<comment type="similarity">
    <text evidence="6">Belongs to the DOCK family.</text>
</comment>
<dbReference type="Gene3D" id="1.20.1270.350">
    <property type="entry name" value="Dedicator of cytokinesis N-terminal subdomain"/>
    <property type="match status" value="1"/>
</dbReference>
<evidence type="ECO:0000313" key="12">
    <source>
        <dbReference type="Proteomes" id="UP000800235"/>
    </source>
</evidence>
<feature type="compositionally biased region" description="Basic and acidic residues" evidence="7">
    <location>
        <begin position="2049"/>
        <end position="2059"/>
    </location>
</feature>
<dbReference type="InterPro" id="IPR001452">
    <property type="entry name" value="SH3_domain"/>
</dbReference>
<feature type="compositionally biased region" description="Low complexity" evidence="7">
    <location>
        <begin position="129"/>
        <end position="144"/>
    </location>
</feature>
<dbReference type="PROSITE" id="PS51650">
    <property type="entry name" value="C2_DOCK"/>
    <property type="match status" value="1"/>
</dbReference>
<dbReference type="InterPro" id="IPR027007">
    <property type="entry name" value="C2_DOCK-type_domain"/>
</dbReference>
<dbReference type="OrthoDB" id="18896at2759"/>
<dbReference type="InterPro" id="IPR026791">
    <property type="entry name" value="DOCK"/>
</dbReference>
<dbReference type="SMART" id="SM00326">
    <property type="entry name" value="SH3"/>
    <property type="match status" value="1"/>
</dbReference>
<dbReference type="PANTHER" id="PTHR45653:SF10">
    <property type="entry name" value="MYOBLAST CITY, ISOFORM B"/>
    <property type="match status" value="1"/>
</dbReference>
<feature type="compositionally biased region" description="Basic and acidic residues" evidence="7">
    <location>
        <begin position="480"/>
        <end position="498"/>
    </location>
</feature>
<evidence type="ECO:0000259" key="9">
    <source>
        <dbReference type="PROSITE" id="PS51650"/>
    </source>
</evidence>
<dbReference type="InterPro" id="IPR056372">
    <property type="entry name" value="TPR_DOCK"/>
</dbReference>
<feature type="region of interest" description="Disordered" evidence="7">
    <location>
        <begin position="1792"/>
        <end position="1818"/>
    </location>
</feature>
<evidence type="ECO:0000259" key="10">
    <source>
        <dbReference type="PROSITE" id="PS51651"/>
    </source>
</evidence>
<dbReference type="Pfam" id="PF23554">
    <property type="entry name" value="TPR_DOCK"/>
    <property type="match status" value="2"/>
</dbReference>
<dbReference type="EMBL" id="MU007028">
    <property type="protein sequence ID" value="KAF2432136.1"/>
    <property type="molecule type" value="Genomic_DNA"/>
</dbReference>
<feature type="region of interest" description="Disordered" evidence="7">
    <location>
        <begin position="95"/>
        <end position="158"/>
    </location>
</feature>
<evidence type="ECO:0000256" key="4">
    <source>
        <dbReference type="ARBA" id="ARBA00022553"/>
    </source>
</evidence>
<keyword evidence="4" id="KW-0597">Phosphoprotein</keyword>
<evidence type="ECO:0000256" key="3">
    <source>
        <dbReference type="ARBA" id="ARBA00022490"/>
    </source>
</evidence>
<organism evidence="11 12">
    <name type="scientific">Tothia fuscella</name>
    <dbReference type="NCBI Taxonomy" id="1048955"/>
    <lineage>
        <taxon>Eukaryota</taxon>
        <taxon>Fungi</taxon>
        <taxon>Dikarya</taxon>
        <taxon>Ascomycota</taxon>
        <taxon>Pezizomycotina</taxon>
        <taxon>Dothideomycetes</taxon>
        <taxon>Pleosporomycetidae</taxon>
        <taxon>Venturiales</taxon>
        <taxon>Cylindrosympodiaceae</taxon>
        <taxon>Tothia</taxon>
    </lineage>
</organism>
<dbReference type="Gene3D" id="2.60.40.150">
    <property type="entry name" value="C2 domain"/>
    <property type="match status" value="1"/>
</dbReference>
<dbReference type="InterPro" id="IPR035892">
    <property type="entry name" value="C2_domain_sf"/>
</dbReference>
<evidence type="ECO:0000256" key="2">
    <source>
        <dbReference type="ARBA" id="ARBA00022443"/>
    </source>
</evidence>
<dbReference type="GO" id="GO:0007264">
    <property type="term" value="P:small GTPase-mediated signal transduction"/>
    <property type="evidence" value="ECO:0007669"/>
    <property type="project" value="InterPro"/>
</dbReference>
<reference evidence="11" key="1">
    <citation type="journal article" date="2020" name="Stud. Mycol.">
        <title>101 Dothideomycetes genomes: a test case for predicting lifestyles and emergence of pathogens.</title>
        <authorList>
            <person name="Haridas S."/>
            <person name="Albert R."/>
            <person name="Binder M."/>
            <person name="Bloem J."/>
            <person name="Labutti K."/>
            <person name="Salamov A."/>
            <person name="Andreopoulos B."/>
            <person name="Baker S."/>
            <person name="Barry K."/>
            <person name="Bills G."/>
            <person name="Bluhm B."/>
            <person name="Cannon C."/>
            <person name="Castanera R."/>
            <person name="Culley D."/>
            <person name="Daum C."/>
            <person name="Ezra D."/>
            <person name="Gonzalez J."/>
            <person name="Henrissat B."/>
            <person name="Kuo A."/>
            <person name="Liang C."/>
            <person name="Lipzen A."/>
            <person name="Lutzoni F."/>
            <person name="Magnuson J."/>
            <person name="Mondo S."/>
            <person name="Nolan M."/>
            <person name="Ohm R."/>
            <person name="Pangilinan J."/>
            <person name="Park H.-J."/>
            <person name="Ramirez L."/>
            <person name="Alfaro M."/>
            <person name="Sun H."/>
            <person name="Tritt A."/>
            <person name="Yoshinaga Y."/>
            <person name="Zwiers L.-H."/>
            <person name="Turgeon B."/>
            <person name="Goodwin S."/>
            <person name="Spatafora J."/>
            <person name="Crous P."/>
            <person name="Grigoriev I."/>
        </authorList>
    </citation>
    <scope>NUCLEOTIDE SEQUENCE</scope>
    <source>
        <strain evidence="11">CBS 130266</strain>
    </source>
</reference>
<feature type="region of interest" description="Disordered" evidence="7">
    <location>
        <begin position="1995"/>
        <end position="2106"/>
    </location>
</feature>
<keyword evidence="12" id="KW-1185">Reference proteome</keyword>
<dbReference type="Gene3D" id="2.30.30.40">
    <property type="entry name" value="SH3 Domains"/>
    <property type="match status" value="1"/>
</dbReference>
<accession>A0A9P4NUU6</accession>
<comment type="caution">
    <text evidence="11">The sequence shown here is derived from an EMBL/GenBank/DDBJ whole genome shotgun (WGS) entry which is preliminary data.</text>
</comment>
<evidence type="ECO:0000259" key="8">
    <source>
        <dbReference type="PROSITE" id="PS50002"/>
    </source>
</evidence>
<dbReference type="Pfam" id="PF14429">
    <property type="entry name" value="DOCK-C2"/>
    <property type="match status" value="1"/>
</dbReference>
<evidence type="ECO:0000256" key="5">
    <source>
        <dbReference type="PROSITE-ProRule" id="PRU00192"/>
    </source>
</evidence>
<evidence type="ECO:0000256" key="6">
    <source>
        <dbReference type="PROSITE-ProRule" id="PRU00983"/>
    </source>
</evidence>
<feature type="compositionally biased region" description="Gly residues" evidence="7">
    <location>
        <begin position="2066"/>
        <end position="2075"/>
    </location>
</feature>
<feature type="compositionally biased region" description="Acidic residues" evidence="7">
    <location>
        <begin position="1794"/>
        <end position="1811"/>
    </location>
</feature>
<proteinExistence type="inferred from homology"/>
<sequence>MPWRPLPRIAFAISIYPFQPSSPADLPLEIGDELYIIEQGGKDGSWYRGYLVAPPSLLAGLTSVKGQTLEARVFSGIFPRSCVEIREVLGEDRTRGRLDDTAEQSRRPSLKPNAAVGNGDLQPHGVLTPSGSASPSLPPAGAGAERSSRISGGEAPAIPVTKGIKSVASRMSRLTMRSETSQHQLPLSPMSIGFRDANTPRPPAPVPMLKIGDETPTSVQEPLVDEIASCLREWHSTKLHELLLSRRYGSLDKMSALVQRLDTSRRQLLHKVLTDQELQQLRESTVWDLVNGNKMLCGEVIVRNPKQRGRILTGDDSAIEVTKLQSMMSLLDKRPITPPDEHKIYHLLINIPNALGELSSPKTIAVHLCRKKPGEPLYPVSEVHAINISAANGSAPEGSMRTLFVDLGAADMGEGAGAGSNLYLAFKVIVNEPLRNPVVHSLAPSHPRESTSSRGALDPNATQNGSLKGRRSYMWGSTRGRKDSDGANKNSFEERQSTAERPPTTVDNRSGTPGGPRPSTRENKTVKRTVAAGIMRVDQILKQDLEVDQDINLWTPSTVPTDDQGDQDGSWDKLLSELLASTSGDYKKYTFPKPLRVFVKAFADPDAESLIRKTPTLLQNVSQTRRIGFSGAPSKPRSDIYLTLTEAMLPRHAFLAHPKTGRVPLGTQQGLANLQLTLEVRRSTGQRIENCIFPSCNSQGHTAWRTTAAERGEPWNLTIRLAISPEDVPGSHIVMSIADLPGFPFALCWMPLWKDGAFIMDGDHTLALYQYDEYTSSIISGRGAYLALPWSPKKDDVSMGPMAGLHLRTYLCSTKYSQNPDLLGLLKWQVQPAGSLPALLSSFLFVPEIEIVKLLNEVLDALFEILVDAAGSEEYENLVFNDLVFVLGIVHDRRFKFGPLVDEYAQTRFKYPSATPCLVRSLKRLLQNPTDVDASRRLRSTFKVGAHIFRFISVGRQQQEQRRQQTVAVKSKTAFLKEVEGIFTALHDLMQNTAPILIGTRTLVVQHYHTWLPELTGIMTPEEILECVINFVDSCANAQGKLVLYKLIMLQHLSQLDALKLPETRRQLRINTIRWLAPYWGKIDVVTDQYRDQVRLCCSVIASQVNELGEEACEHIPKLVDSYRAIQAAPRPRKKNLSLLFPTSYPFQSRPLSAPASDFDEALIEIAAVLAAITSLPTTLHFDMPEDELAEFLFSALQVYLSLLDGEAYPHSWLSVHIFHHRSTMRSLEKLSSILIDSFLPHSDEADQFNTELWRAFFDTLLKLVGSDALALETFPEQKRRAVWKIAGDVRELGADLLRRSWEAIGWETSPEDKNQYGLEKLGGYQVQYVPGLVGPIVELCLSVHEGLRSVAIRVLQTMIVSEWTLSQDLMLIQAEIIDCLDHLFKQKGQSESVLQKMFIGELVDLFEPLVQEQDDPLFAAVKNLVATIDELLDLLVAVHSTEGSGEAFHIMDTLHLMEFLKDIQKEDIFIRYVHQLGHLQAEARNYTEAGLALRLHADLYEWDPSDKVEALREPEFPEQSAFERKEQLYFQMIKYYEDGKSWDNALGSYMELADQYEHNVFDFAKLARAQRAMATIYESISRGQRENPRYFRVTYKGFGFPLSLRDKQFIFQGLPADKMSSFTDRLQQQHPAAQVLTSGSTDDDVEGQYIHVYPVSPQRDLMHPIYQRAKVSQAVRDYYLLSRPNSFTSSSRRKTSDTGVKDQVVEKTVFTTAEAFPTILRRSEIVSVGTATLSPVQVAIERTTRKTAELVAIEKKVVEGEDTAITNLTEVLTLAIDPDSPSSVAHYRALIQPEEDEEEETNSDDEDEEKEEKPLGPLENALKIALLDYAMVIRRCLTHFQRPAHQATRADMQQRFELTFAPEVATFVSDSQSNPNRHSSMASWPKTQRTSLSISPKHGINGANGLANTNSLALNGGGVDGYFPPMLAPTTTEMARKPSQRTNRLSLSFLKRHSTLDGNGNGGGGGGGRAHSRAIGSIDRDAEQVATRSEDKLHKYFGIPQSQYRHVASPTPGEMRENEGGEMRSIEQQSFDNGERDGSGGGANGGGKGDRPGTRQSDRSYSTMAGGGVGGTGDGTRSRQGSGVKKRFSLLGIGKKPSKSSVNTE</sequence>
<dbReference type="PROSITE" id="PS51651">
    <property type="entry name" value="DOCKER"/>
    <property type="match status" value="1"/>
</dbReference>
<dbReference type="InterPro" id="IPR043161">
    <property type="entry name" value="DOCK_C_lobe_A"/>
</dbReference>
<keyword evidence="3" id="KW-0963">Cytoplasm</keyword>
<feature type="compositionally biased region" description="Polar residues" evidence="7">
    <location>
        <begin position="452"/>
        <end position="466"/>
    </location>
</feature>
<evidence type="ECO:0000313" key="11">
    <source>
        <dbReference type="EMBL" id="KAF2432136.1"/>
    </source>
</evidence>